<dbReference type="EMBL" id="JOKQ01000003">
    <property type="protein sequence ID" value="KHN70092.1"/>
    <property type="molecule type" value="Genomic_DNA"/>
</dbReference>
<reference evidence="1 2" key="1">
    <citation type="journal article" date="2014" name="MBio">
        <title>The Ordospora colligata genome; evolution of extreme reduction in microsporidia and host-to-parasite horizontal gene transfer.</title>
        <authorList>
            <person name="Pombert J.-F."/>
            <person name="Haag K.L."/>
            <person name="Beidas S."/>
            <person name="Ebert D."/>
            <person name="Keeling P.J."/>
        </authorList>
    </citation>
    <scope>NUCLEOTIDE SEQUENCE [LARGE SCALE GENOMIC DNA]</scope>
    <source>
        <strain evidence="1 2">OC4</strain>
    </source>
</reference>
<dbReference type="HOGENOM" id="CLU_047023_0_0_1"/>
<gene>
    <name evidence="1" type="ORF">M896_030790</name>
</gene>
<name>A0A0B2ULZ2_9MICR</name>
<evidence type="ECO:0000313" key="1">
    <source>
        <dbReference type="EMBL" id="KHN70092.1"/>
    </source>
</evidence>
<organism evidence="1 2">
    <name type="scientific">Ordospora colligata OC4</name>
    <dbReference type="NCBI Taxonomy" id="1354746"/>
    <lineage>
        <taxon>Eukaryota</taxon>
        <taxon>Fungi</taxon>
        <taxon>Fungi incertae sedis</taxon>
        <taxon>Microsporidia</taxon>
        <taxon>Ordosporidae</taxon>
        <taxon>Ordospora</taxon>
    </lineage>
</organism>
<dbReference type="GeneID" id="26261363"/>
<dbReference type="VEuPathDB" id="MicrosporidiaDB:M896_030790"/>
<protein>
    <submittedName>
        <fullName evidence="1">Uncharacterized protein</fullName>
    </submittedName>
</protein>
<dbReference type="Proteomes" id="UP000031056">
    <property type="component" value="Unassembled WGS sequence"/>
</dbReference>
<accession>A0A0B2ULZ2</accession>
<dbReference type="AlphaFoldDB" id="A0A0B2ULZ2"/>
<dbReference type="InParanoid" id="A0A0B2ULZ2"/>
<dbReference type="RefSeq" id="XP_014564134.1">
    <property type="nucleotide sequence ID" value="XM_014708648.1"/>
</dbReference>
<keyword evidence="2" id="KW-1185">Reference proteome</keyword>
<evidence type="ECO:0000313" key="2">
    <source>
        <dbReference type="Proteomes" id="UP000031056"/>
    </source>
</evidence>
<dbReference type="OrthoDB" id="2195759at2759"/>
<sequence>MQLSFLKKLVTFRQDSYAEFVDAFASSTINSAIEIAKKMESTEPLFLVACRLLDVISNPGDLLKKNLFIASIRRTGVKTCTIWMLYKKGILIKELFKYLDTKSTRDYIYYLSLKEVFLHGHYMLMEKGNMHECIEYLLDNLDDWDLYKYALDNGIKLKSRSSINHEYYLLHMLGEEDRASRLIESRTCIEEISRIAQLGSLKSHPDAVINCIIELESVGFSSELLRRAYGVYMNEKSFLSVKMIVACLVAFKKAEMLVLALYISFKHRDEFEQNYEIHVIYMFLCRYFCFYTCVIDTMKLLNIKNVQIVSMSFIWSDILFTRQIETQNITSYEAVEMNKRICEVNEAIECSVDELGKGLRYLITSGNLPHAIDATEYRRSLINCATVREMRERKIAASEASNAFCGMLGKSARYLFEKMTTEKIPTSASMFLTDKDVYTPECLESLFENELCRIDDEAFCMLFKSCMARSLADSRLEK</sequence>
<proteinExistence type="predicted"/>
<comment type="caution">
    <text evidence="1">The sequence shown here is derived from an EMBL/GenBank/DDBJ whole genome shotgun (WGS) entry which is preliminary data.</text>
</comment>